<evidence type="ECO:0000313" key="3">
    <source>
        <dbReference type="Proteomes" id="UP000248817"/>
    </source>
</evidence>
<dbReference type="Proteomes" id="UP000248817">
    <property type="component" value="Unassembled WGS sequence"/>
</dbReference>
<keyword evidence="1" id="KW-1133">Transmembrane helix</keyword>
<keyword evidence="3" id="KW-1185">Reference proteome</keyword>
<gene>
    <name evidence="2" type="ORF">BP00DRAFT_109625</name>
</gene>
<name>A0A2V5IK86_9EURO</name>
<sequence>MDPEGLTQWRLSLTDVFFFLGSMPCDTMISTTTTTTNMRMSMGVRGGMGSMGHGDIMYIEQIDRAWHIGIASTPAFTLICFLFSISRTNYPRQ</sequence>
<reference evidence="2 3" key="1">
    <citation type="submission" date="2018-02" db="EMBL/GenBank/DDBJ databases">
        <title>The genomes of Aspergillus section Nigri reveals drivers in fungal speciation.</title>
        <authorList>
            <consortium name="DOE Joint Genome Institute"/>
            <person name="Vesth T.C."/>
            <person name="Nybo J."/>
            <person name="Theobald S."/>
            <person name="Brandl J."/>
            <person name="Frisvad J.C."/>
            <person name="Nielsen K.F."/>
            <person name="Lyhne E.K."/>
            <person name="Kogle M.E."/>
            <person name="Kuo A."/>
            <person name="Riley R."/>
            <person name="Clum A."/>
            <person name="Nolan M."/>
            <person name="Lipzen A."/>
            <person name="Salamov A."/>
            <person name="Henrissat B."/>
            <person name="Wiebenga A."/>
            <person name="De vries R.P."/>
            <person name="Grigoriev I.V."/>
            <person name="Mortensen U.H."/>
            <person name="Andersen M.R."/>
            <person name="Baker S.E."/>
        </authorList>
    </citation>
    <scope>NUCLEOTIDE SEQUENCE [LARGE SCALE GENOMIC DNA]</scope>
    <source>
        <strain evidence="2 3">CBS 114.80</strain>
    </source>
</reference>
<feature type="transmembrane region" description="Helical" evidence="1">
    <location>
        <begin position="65"/>
        <end position="85"/>
    </location>
</feature>
<keyword evidence="1" id="KW-0812">Transmembrane</keyword>
<dbReference type="EMBL" id="KZ825464">
    <property type="protein sequence ID" value="PYI36541.1"/>
    <property type="molecule type" value="Genomic_DNA"/>
</dbReference>
<protein>
    <submittedName>
        <fullName evidence="2">Uncharacterized protein</fullName>
    </submittedName>
</protein>
<evidence type="ECO:0000256" key="1">
    <source>
        <dbReference type="SAM" id="Phobius"/>
    </source>
</evidence>
<organism evidence="2 3">
    <name type="scientific">Aspergillus indologenus CBS 114.80</name>
    <dbReference type="NCBI Taxonomy" id="1450541"/>
    <lineage>
        <taxon>Eukaryota</taxon>
        <taxon>Fungi</taxon>
        <taxon>Dikarya</taxon>
        <taxon>Ascomycota</taxon>
        <taxon>Pezizomycotina</taxon>
        <taxon>Eurotiomycetes</taxon>
        <taxon>Eurotiomycetidae</taxon>
        <taxon>Eurotiales</taxon>
        <taxon>Aspergillaceae</taxon>
        <taxon>Aspergillus</taxon>
        <taxon>Aspergillus subgen. Circumdati</taxon>
    </lineage>
</organism>
<keyword evidence="1" id="KW-0472">Membrane</keyword>
<evidence type="ECO:0000313" key="2">
    <source>
        <dbReference type="EMBL" id="PYI36541.1"/>
    </source>
</evidence>
<accession>A0A2V5IK86</accession>
<proteinExistence type="predicted"/>
<dbReference type="AlphaFoldDB" id="A0A2V5IK86"/>